<evidence type="ECO:0000313" key="4">
    <source>
        <dbReference type="Proteomes" id="UP000249518"/>
    </source>
</evidence>
<gene>
    <name evidence="3" type="ORF">B0I10_11037</name>
</gene>
<evidence type="ECO:0000256" key="1">
    <source>
        <dbReference type="ARBA" id="ARBA00007637"/>
    </source>
</evidence>
<dbReference type="Gene3D" id="3.40.50.720">
    <property type="entry name" value="NAD(P)-binding Rossmann-like Domain"/>
    <property type="match status" value="1"/>
</dbReference>
<comment type="caution">
    <text evidence="3">The sequence shown here is derived from an EMBL/GenBank/DDBJ whole genome shotgun (WGS) entry which is preliminary data.</text>
</comment>
<dbReference type="Proteomes" id="UP000249518">
    <property type="component" value="Unassembled WGS sequence"/>
</dbReference>
<dbReference type="OrthoDB" id="9801785at2"/>
<dbReference type="SUPFAM" id="SSF51735">
    <property type="entry name" value="NAD(P)-binding Rossmann-fold domains"/>
    <property type="match status" value="1"/>
</dbReference>
<comment type="similarity">
    <text evidence="1">Belongs to the NAD(P)-dependent epimerase/dehydratase family.</text>
</comment>
<organism evidence="3 4">
    <name type="scientific">Flavobacterium lacus</name>
    <dbReference type="NCBI Taxonomy" id="1353778"/>
    <lineage>
        <taxon>Bacteria</taxon>
        <taxon>Pseudomonadati</taxon>
        <taxon>Bacteroidota</taxon>
        <taxon>Flavobacteriia</taxon>
        <taxon>Flavobacteriales</taxon>
        <taxon>Flavobacteriaceae</taxon>
        <taxon>Flavobacterium</taxon>
    </lineage>
</organism>
<sequence length="305" mass="33803">MILVTGAAGFIGSKVTKQFIAAGYKTITIDNLSTGLLENIPKDTIFIEGSCGNKSTIEKLNDYPIAGIIHIAGQSSGEVSFEDPQYDLESNTLSTLLLLDFAKKRNIKRFVFASTMSVYGDVSKLPVEESTIPEPKSFYACGKLASESYLRVYAGLGIETYSLRLFNVYGPGQNLENLKQGMLSIYLAQALHNDEIIVKGSGDRFRDFVYIDDVVEAFKIAYFNSYQGFDIFNVCNGYPITVDSMIAKIFKNLNYTKPVTFSNNTLGDQNGIYGSNEKIMTNLGWIPKVNFEDGLQSMIEWGLSK</sequence>
<dbReference type="InterPro" id="IPR036291">
    <property type="entry name" value="NAD(P)-bd_dom_sf"/>
</dbReference>
<protein>
    <submittedName>
        <fullName evidence="3">UDP-glucose 4-epimerase</fullName>
    </submittedName>
</protein>
<dbReference type="RefSeq" id="WP_112086518.1">
    <property type="nucleotide sequence ID" value="NZ_QLSV01000010.1"/>
</dbReference>
<dbReference type="InterPro" id="IPR001509">
    <property type="entry name" value="Epimerase_deHydtase"/>
</dbReference>
<keyword evidence="4" id="KW-1185">Reference proteome</keyword>
<evidence type="ECO:0000259" key="2">
    <source>
        <dbReference type="Pfam" id="PF01370"/>
    </source>
</evidence>
<accession>A0A328WTS2</accession>
<dbReference type="Pfam" id="PF01370">
    <property type="entry name" value="Epimerase"/>
    <property type="match status" value="1"/>
</dbReference>
<dbReference type="PANTHER" id="PTHR43000">
    <property type="entry name" value="DTDP-D-GLUCOSE 4,6-DEHYDRATASE-RELATED"/>
    <property type="match status" value="1"/>
</dbReference>
<proteinExistence type="inferred from homology"/>
<name>A0A328WTS2_9FLAO</name>
<dbReference type="Gene3D" id="3.90.25.10">
    <property type="entry name" value="UDP-galactose 4-epimerase, domain 1"/>
    <property type="match status" value="1"/>
</dbReference>
<reference evidence="3 4" key="1">
    <citation type="submission" date="2018-06" db="EMBL/GenBank/DDBJ databases">
        <title>Genomic Encyclopedia of Type Strains, Phase III (KMG-III): the genomes of soil and plant-associated and newly described type strains.</title>
        <authorList>
            <person name="Whitman W."/>
        </authorList>
    </citation>
    <scope>NUCLEOTIDE SEQUENCE [LARGE SCALE GENOMIC DNA]</scope>
    <source>
        <strain evidence="3 4">CGMCC 1.12504</strain>
    </source>
</reference>
<dbReference type="EMBL" id="QLSV01000010">
    <property type="protein sequence ID" value="RAR47244.1"/>
    <property type="molecule type" value="Genomic_DNA"/>
</dbReference>
<feature type="domain" description="NAD-dependent epimerase/dehydratase" evidence="2">
    <location>
        <begin position="2"/>
        <end position="234"/>
    </location>
</feature>
<dbReference type="AlphaFoldDB" id="A0A328WTS2"/>
<evidence type="ECO:0000313" key="3">
    <source>
        <dbReference type="EMBL" id="RAR47244.1"/>
    </source>
</evidence>